<dbReference type="AlphaFoldDB" id="A0A2K2CWD2"/>
<organism evidence="1">
    <name type="scientific">Brachypodium distachyon</name>
    <name type="common">Purple false brome</name>
    <name type="synonym">Trachynia distachya</name>
    <dbReference type="NCBI Taxonomy" id="15368"/>
    <lineage>
        <taxon>Eukaryota</taxon>
        <taxon>Viridiplantae</taxon>
        <taxon>Streptophyta</taxon>
        <taxon>Embryophyta</taxon>
        <taxon>Tracheophyta</taxon>
        <taxon>Spermatophyta</taxon>
        <taxon>Magnoliopsida</taxon>
        <taxon>Liliopsida</taxon>
        <taxon>Poales</taxon>
        <taxon>Poaceae</taxon>
        <taxon>BOP clade</taxon>
        <taxon>Pooideae</taxon>
        <taxon>Stipodae</taxon>
        <taxon>Brachypodieae</taxon>
        <taxon>Brachypodium</taxon>
    </lineage>
</organism>
<reference evidence="1 2" key="1">
    <citation type="journal article" date="2010" name="Nature">
        <title>Genome sequencing and analysis of the model grass Brachypodium distachyon.</title>
        <authorList>
            <consortium name="International Brachypodium Initiative"/>
        </authorList>
    </citation>
    <scope>NUCLEOTIDE SEQUENCE [LARGE SCALE GENOMIC DNA]</scope>
    <source>
        <strain evidence="1 2">Bd21</strain>
    </source>
</reference>
<gene>
    <name evidence="1" type="ORF">BRADI_3g10336v3</name>
</gene>
<sequence>MGESSQFNHYRMSKPKPGTLNHQIAIQRFDNGDCTFGTLVFMDTCTRSFQLSSTRSDRLWYRSGNNGTSSAHSDNGGGCSIIQDLDVNFIMYYILPPSANKCTSSFVLRHGLTNYVEKSSNT</sequence>
<dbReference type="EnsemblPlants" id="PNT66339">
    <property type="protein sequence ID" value="PNT66339"/>
    <property type="gene ID" value="BRADI_3g10336v3"/>
</dbReference>
<dbReference type="EnsemblPlants" id="PNT66340">
    <property type="protein sequence ID" value="PNT66340"/>
    <property type="gene ID" value="BRADI_3g10336v3"/>
</dbReference>
<dbReference type="Proteomes" id="UP000008810">
    <property type="component" value="Chromosome 3"/>
</dbReference>
<dbReference type="EMBL" id="CM000882">
    <property type="protein sequence ID" value="PNT66340.1"/>
    <property type="molecule type" value="Genomic_DNA"/>
</dbReference>
<dbReference type="InParanoid" id="A0A2K2CWD2"/>
<dbReference type="Gramene" id="PNT66339">
    <property type="protein sequence ID" value="PNT66339"/>
    <property type="gene ID" value="BRADI_3g10336v3"/>
</dbReference>
<evidence type="ECO:0000313" key="2">
    <source>
        <dbReference type="EnsemblPlants" id="PNT66339"/>
    </source>
</evidence>
<evidence type="ECO:0000313" key="3">
    <source>
        <dbReference type="Proteomes" id="UP000008810"/>
    </source>
</evidence>
<reference evidence="2" key="3">
    <citation type="submission" date="2018-08" db="UniProtKB">
        <authorList>
            <consortium name="EnsemblPlants"/>
        </authorList>
    </citation>
    <scope>IDENTIFICATION</scope>
    <source>
        <strain evidence="2">cv. Bd21</strain>
    </source>
</reference>
<dbReference type="EMBL" id="CM000882">
    <property type="protein sequence ID" value="PNT66339.1"/>
    <property type="molecule type" value="Genomic_DNA"/>
</dbReference>
<keyword evidence="3" id="KW-1185">Reference proteome</keyword>
<proteinExistence type="predicted"/>
<evidence type="ECO:0000313" key="1">
    <source>
        <dbReference type="EMBL" id="PNT66340.1"/>
    </source>
</evidence>
<accession>A0A2K2CWD2</accession>
<protein>
    <submittedName>
        <fullName evidence="1 2">Uncharacterized protein</fullName>
    </submittedName>
</protein>
<name>A0A2K2CWD2_BRADI</name>
<reference evidence="1" key="2">
    <citation type="submission" date="2017-06" db="EMBL/GenBank/DDBJ databases">
        <title>WGS assembly of Brachypodium distachyon.</title>
        <authorList>
            <consortium name="The International Brachypodium Initiative"/>
            <person name="Lucas S."/>
            <person name="Harmon-Smith M."/>
            <person name="Lail K."/>
            <person name="Tice H."/>
            <person name="Grimwood J."/>
            <person name="Bruce D."/>
            <person name="Barry K."/>
            <person name="Shu S."/>
            <person name="Lindquist E."/>
            <person name="Wang M."/>
            <person name="Pitluck S."/>
            <person name="Vogel J.P."/>
            <person name="Garvin D.F."/>
            <person name="Mockler T.C."/>
            <person name="Schmutz J."/>
            <person name="Rokhsar D."/>
            <person name="Bevan M.W."/>
        </authorList>
    </citation>
    <scope>NUCLEOTIDE SEQUENCE</scope>
    <source>
        <strain evidence="1">Bd21</strain>
    </source>
</reference>
<dbReference type="Gramene" id="PNT66340">
    <property type="protein sequence ID" value="PNT66340"/>
    <property type="gene ID" value="BRADI_3g10336v3"/>
</dbReference>